<dbReference type="Proteomes" id="UP000430692">
    <property type="component" value="Unassembled WGS sequence"/>
</dbReference>
<dbReference type="RefSeq" id="WP_160801027.1">
    <property type="nucleotide sequence ID" value="NZ_WUUL01000004.1"/>
</dbReference>
<proteinExistence type="predicted"/>
<gene>
    <name evidence="1" type="ORF">GSM42_08005</name>
</gene>
<reference evidence="1 2" key="1">
    <citation type="submission" date="2019-12" db="EMBL/GenBank/DDBJ databases">
        <title>Whole-genome analyses of novel actinobacteria.</title>
        <authorList>
            <person name="Sahin N."/>
            <person name="Saygin H."/>
        </authorList>
    </citation>
    <scope>NUCLEOTIDE SEQUENCE [LARGE SCALE GENOMIC DNA]</scope>
    <source>
        <strain evidence="1 2">KC615</strain>
    </source>
</reference>
<dbReference type="InterPro" id="IPR025622">
    <property type="entry name" value="YqzE"/>
</dbReference>
<evidence type="ECO:0000313" key="2">
    <source>
        <dbReference type="Proteomes" id="UP000430692"/>
    </source>
</evidence>
<protein>
    <submittedName>
        <fullName evidence="1">YqzE family protein</fullName>
    </submittedName>
</protein>
<dbReference type="AlphaFoldDB" id="A0A6I4VRI8"/>
<sequence>MSFKDWITYMIQKMVWFMETPKQDRKAIRSAKREPWSYRWFGMIPLSMRIAAKKVRKK</sequence>
<evidence type="ECO:0000313" key="1">
    <source>
        <dbReference type="EMBL" id="MXQ53673.1"/>
    </source>
</evidence>
<organism evidence="1 2">
    <name type="scientific">Shimazuella alba</name>
    <dbReference type="NCBI Taxonomy" id="2690964"/>
    <lineage>
        <taxon>Bacteria</taxon>
        <taxon>Bacillati</taxon>
        <taxon>Bacillota</taxon>
        <taxon>Bacilli</taxon>
        <taxon>Bacillales</taxon>
        <taxon>Thermoactinomycetaceae</taxon>
        <taxon>Shimazuella</taxon>
    </lineage>
</organism>
<name>A0A6I4VRI8_9BACL</name>
<comment type="caution">
    <text evidence="1">The sequence shown here is derived from an EMBL/GenBank/DDBJ whole genome shotgun (WGS) entry which is preliminary data.</text>
</comment>
<accession>A0A6I4VRI8</accession>
<dbReference type="Pfam" id="PF14038">
    <property type="entry name" value="YqzE"/>
    <property type="match status" value="1"/>
</dbReference>
<keyword evidence="2" id="KW-1185">Reference proteome</keyword>
<dbReference type="EMBL" id="WUUL01000004">
    <property type="protein sequence ID" value="MXQ53673.1"/>
    <property type="molecule type" value="Genomic_DNA"/>
</dbReference>